<evidence type="ECO:0000256" key="4">
    <source>
        <dbReference type="RuleBase" id="RU003330"/>
    </source>
</evidence>
<dbReference type="Gene3D" id="3.40.50.300">
    <property type="entry name" value="P-loop containing nucleotide triphosphate hydrolases"/>
    <property type="match status" value="2"/>
</dbReference>
<keyword evidence="2" id="KW-0547">Nucleotide-binding</keyword>
<gene>
    <name evidence="6" type="primary">LOC129335727</name>
</gene>
<dbReference type="PRINTS" id="PR00094">
    <property type="entry name" value="ADENYLTKNASE"/>
</dbReference>
<name>A0AA97JTY8_EUBMA</name>
<dbReference type="HAMAP" id="MF_00235">
    <property type="entry name" value="Adenylate_kinase_Adk"/>
    <property type="match status" value="1"/>
</dbReference>
<dbReference type="Proteomes" id="UP001190640">
    <property type="component" value="Chromosome 9"/>
</dbReference>
<keyword evidence="3 4" id="KW-0418">Kinase</keyword>
<dbReference type="InterPro" id="IPR000850">
    <property type="entry name" value="Adenylat/UMP-CMP_kin"/>
</dbReference>
<dbReference type="RefSeq" id="XP_054844493.1">
    <property type="nucleotide sequence ID" value="XM_054988518.1"/>
</dbReference>
<dbReference type="GO" id="GO:0005524">
    <property type="term" value="F:ATP binding"/>
    <property type="evidence" value="ECO:0007669"/>
    <property type="project" value="InterPro"/>
</dbReference>
<evidence type="ECO:0000313" key="6">
    <source>
        <dbReference type="RefSeq" id="XP_054844493.1"/>
    </source>
</evidence>
<dbReference type="InterPro" id="IPR027417">
    <property type="entry name" value="P-loop_NTPase"/>
</dbReference>
<dbReference type="GO" id="GO:0006139">
    <property type="term" value="P:nucleobase-containing compound metabolic process"/>
    <property type="evidence" value="ECO:0007669"/>
    <property type="project" value="InterPro"/>
</dbReference>
<evidence type="ECO:0000256" key="1">
    <source>
        <dbReference type="ARBA" id="ARBA00022679"/>
    </source>
</evidence>
<keyword evidence="1 4" id="KW-0808">Transferase</keyword>
<dbReference type="CDD" id="cd22979">
    <property type="entry name" value="DD_AK8"/>
    <property type="match status" value="1"/>
</dbReference>
<dbReference type="SUPFAM" id="SSF52540">
    <property type="entry name" value="P-loop containing nucleoside triphosphate hydrolases"/>
    <property type="match status" value="2"/>
</dbReference>
<accession>A0AA97JTY8</accession>
<dbReference type="PANTHER" id="PTHR23359">
    <property type="entry name" value="NUCLEOTIDE KINASE"/>
    <property type="match status" value="1"/>
</dbReference>
<evidence type="ECO:0000256" key="2">
    <source>
        <dbReference type="ARBA" id="ARBA00022741"/>
    </source>
</evidence>
<dbReference type="CDD" id="cd01428">
    <property type="entry name" value="ADK"/>
    <property type="match status" value="2"/>
</dbReference>
<dbReference type="Gene3D" id="1.20.890.10">
    <property type="entry name" value="cAMP-dependent protein kinase regulatory subunit, dimerization-anchoring domain"/>
    <property type="match status" value="1"/>
</dbReference>
<organism evidence="5 6">
    <name type="scientific">Eublepharis macularius</name>
    <name type="common">Leopard gecko</name>
    <name type="synonym">Cyrtodactylus macularius</name>
    <dbReference type="NCBI Taxonomy" id="481883"/>
    <lineage>
        <taxon>Eukaryota</taxon>
        <taxon>Metazoa</taxon>
        <taxon>Chordata</taxon>
        <taxon>Craniata</taxon>
        <taxon>Vertebrata</taxon>
        <taxon>Euteleostomi</taxon>
        <taxon>Lepidosauria</taxon>
        <taxon>Squamata</taxon>
        <taxon>Bifurcata</taxon>
        <taxon>Gekkota</taxon>
        <taxon>Eublepharidae</taxon>
        <taxon>Eublepharinae</taxon>
        <taxon>Eublepharis</taxon>
    </lineage>
</organism>
<dbReference type="SUPFAM" id="SSF47391">
    <property type="entry name" value="Dimerization-anchoring domain of cAMP-dependent PK regulatory subunit"/>
    <property type="match status" value="1"/>
</dbReference>
<proteinExistence type="inferred from homology"/>
<evidence type="ECO:0000256" key="3">
    <source>
        <dbReference type="ARBA" id="ARBA00022777"/>
    </source>
</evidence>
<dbReference type="AlphaFoldDB" id="A0AA97JTY8"/>
<dbReference type="Pfam" id="PF00406">
    <property type="entry name" value="ADK"/>
    <property type="match status" value="2"/>
</dbReference>
<keyword evidence="5" id="KW-1185">Reference proteome</keyword>
<evidence type="ECO:0000313" key="5">
    <source>
        <dbReference type="Proteomes" id="UP001190640"/>
    </source>
</evidence>
<protein>
    <submittedName>
        <fullName evidence="6">Adenylate kinase 8-like</fullName>
    </submittedName>
</protein>
<dbReference type="GO" id="GO:0019205">
    <property type="term" value="F:nucleobase-containing compound kinase activity"/>
    <property type="evidence" value="ECO:0007669"/>
    <property type="project" value="InterPro"/>
</dbReference>
<reference evidence="6" key="1">
    <citation type="submission" date="2025-08" db="UniProtKB">
        <authorList>
            <consortium name="RefSeq"/>
        </authorList>
    </citation>
    <scope>IDENTIFICATION</scope>
    <source>
        <tissue evidence="6">Blood</tissue>
    </source>
</reference>
<dbReference type="KEGG" id="emc:129335727"/>
<comment type="similarity">
    <text evidence="4">Belongs to the adenylate kinase family.</text>
</comment>
<dbReference type="GeneID" id="129335727"/>
<sequence>MDATSKPHQIPPAMALYAEKHRIFQLMQAMLEAVLIARPQDPIEFMIEHLQKDNDEVPRVFVLGPPASGKTTISRWMGKHLNATYLCPQDLVHDRKLRKSREALARLGPQEAIPDELWACLLEERLSAEDCTALGWVLDGFPETRQQALLLQAKGISPQHVLVLYAPDTVLVERNLGKLLDPITKEVYHATFDWPMDYMVQRRLVTPEGISEQATATRLLESHRSLPGIVQTYKENHKAVNADQPCADVFAQALSFVQSRPSSNAPFTPRVLLLGPPGSGKRLQAALLAQKYGLVSLRLGELLRQQVADHMPFGDLIKPCLGSGYPVSDTVVLSVLKERLGQQDCVSRGWVLHGFPRDIDQAILMKHTGFKPNRVFFLNLPTEVALQRLCQRATDPVSGERYHGIFKPPTDTEVHKRLLQNPRDRPGRVEEKVDMYNRQVAMLEDFYDEGISLNADQDPYTIFEYVESCLVQSLPILRQ</sequence>